<proteinExistence type="predicted"/>
<name>A0A167PTQ4_CALVF</name>
<dbReference type="AlphaFoldDB" id="A0A167PTQ4"/>
<evidence type="ECO:0000256" key="1">
    <source>
        <dbReference type="SAM" id="MobiDB-lite"/>
    </source>
</evidence>
<evidence type="ECO:0000313" key="2">
    <source>
        <dbReference type="EMBL" id="KZO99114.1"/>
    </source>
</evidence>
<dbReference type="Proteomes" id="UP000076738">
    <property type="component" value="Unassembled WGS sequence"/>
</dbReference>
<accession>A0A167PTQ4</accession>
<evidence type="ECO:0000313" key="3">
    <source>
        <dbReference type="Proteomes" id="UP000076738"/>
    </source>
</evidence>
<organism evidence="2 3">
    <name type="scientific">Calocera viscosa (strain TUFC12733)</name>
    <dbReference type="NCBI Taxonomy" id="1330018"/>
    <lineage>
        <taxon>Eukaryota</taxon>
        <taxon>Fungi</taxon>
        <taxon>Dikarya</taxon>
        <taxon>Basidiomycota</taxon>
        <taxon>Agaricomycotina</taxon>
        <taxon>Dacrymycetes</taxon>
        <taxon>Dacrymycetales</taxon>
        <taxon>Dacrymycetaceae</taxon>
        <taxon>Calocera</taxon>
    </lineage>
</organism>
<protein>
    <submittedName>
        <fullName evidence="2">Uncharacterized protein</fullName>
    </submittedName>
</protein>
<dbReference type="EMBL" id="KV417273">
    <property type="protein sequence ID" value="KZO99114.1"/>
    <property type="molecule type" value="Genomic_DNA"/>
</dbReference>
<gene>
    <name evidence="2" type="ORF">CALVIDRAFT_403131</name>
</gene>
<sequence>MQVYKKCRRISTNTNAFFVRFPPSLSAPSPCVPSKVVIGCRHPPIDARPALVLPRPLAHRIRRIVAVPLSLWPGIAREPLGLRSSVRGEADRLPALEPASAVIVPQGEEDERCCCCRCRYAAHDPACNRAGLAARAGAARGGGGGRDVPRQAGLVTRGYGDKAGGEYRPVGVRHLERDVCPLGEVHPPCVLDAPPVRPVRWRRVLHRPCVGREALSAGDEHVYGDGECDTVEDCCHLPALGGRLAPRRHAREVGRIRALGDQAIRLVPAARGDVVNLRRPARREPRRVAAGDDELGTGHPGEDEVCDFACCVARWESSVPHASIGPGGEGQADARQPVEGEHEWRCATGDVELERGALGWVGLNVEGPGEGGDGPCQLQQEEGVHDGGDGVLRGTRGALVLLGVIGRRWDCPPPAEALASRLN</sequence>
<reference evidence="2 3" key="1">
    <citation type="journal article" date="2016" name="Mol. Biol. Evol.">
        <title>Comparative Genomics of Early-Diverging Mushroom-Forming Fungi Provides Insights into the Origins of Lignocellulose Decay Capabilities.</title>
        <authorList>
            <person name="Nagy L.G."/>
            <person name="Riley R."/>
            <person name="Tritt A."/>
            <person name="Adam C."/>
            <person name="Daum C."/>
            <person name="Floudas D."/>
            <person name="Sun H."/>
            <person name="Yadav J.S."/>
            <person name="Pangilinan J."/>
            <person name="Larsson K.H."/>
            <person name="Matsuura K."/>
            <person name="Barry K."/>
            <person name="Labutti K."/>
            <person name="Kuo R."/>
            <person name="Ohm R.A."/>
            <person name="Bhattacharya S.S."/>
            <person name="Shirouzu T."/>
            <person name="Yoshinaga Y."/>
            <person name="Martin F.M."/>
            <person name="Grigoriev I.V."/>
            <person name="Hibbett D.S."/>
        </authorList>
    </citation>
    <scope>NUCLEOTIDE SEQUENCE [LARGE SCALE GENOMIC DNA]</scope>
    <source>
        <strain evidence="2 3">TUFC12733</strain>
    </source>
</reference>
<keyword evidence="3" id="KW-1185">Reference proteome</keyword>
<feature type="region of interest" description="Disordered" evidence="1">
    <location>
        <begin position="321"/>
        <end position="340"/>
    </location>
</feature>